<gene>
    <name evidence="3" type="ORF">C5167_039640</name>
</gene>
<keyword evidence="1" id="KW-0175">Coiled coil</keyword>
<feature type="region of interest" description="Disordered" evidence="2">
    <location>
        <begin position="55"/>
        <end position="75"/>
    </location>
</feature>
<name>A0A4Y7IGX9_PAPSO</name>
<accession>A0A4Y7IGX9</accession>
<proteinExistence type="predicted"/>
<sequence length="284" mass="31416">MEQELDRKLTILFFIVPSTRHGTGSHRHSFVQSPQLNSMTGGIITTLCSVESSPTFNCSPSSPRRSPILSESGHDELHDELHGTITSEGSEKESPTGEIYRPYVFVKTHKVTPDDNPSSSKSLAAATLVSIGAEEYDKDPSAQKCLGTDAVTKFLVVEFMKARLQKDKQKAEALKAQLDDERQKNNTGVHDQISNTSYQQDIGMPVIPSSFGLFFLSLRKKPVAVAYVETKVLIDDDYDCMLQGIIEPNAMLCDRDDVVLQDVPIGIIIRWPRAYVTPIAELSS</sequence>
<dbReference type="Proteomes" id="UP000316621">
    <property type="component" value="Chromosome 1"/>
</dbReference>
<evidence type="ECO:0000313" key="3">
    <source>
        <dbReference type="EMBL" id="RZC46695.1"/>
    </source>
</evidence>
<feature type="coiled-coil region" evidence="1">
    <location>
        <begin position="157"/>
        <end position="184"/>
    </location>
</feature>
<keyword evidence="4" id="KW-1185">Reference proteome</keyword>
<dbReference type="AlphaFoldDB" id="A0A4Y7IGX9"/>
<dbReference type="EMBL" id="CM010715">
    <property type="protein sequence ID" value="RZC46695.1"/>
    <property type="molecule type" value="Genomic_DNA"/>
</dbReference>
<dbReference type="Gramene" id="RZC46695">
    <property type="protein sequence ID" value="RZC46695"/>
    <property type="gene ID" value="C5167_039640"/>
</dbReference>
<evidence type="ECO:0000313" key="4">
    <source>
        <dbReference type="Proteomes" id="UP000316621"/>
    </source>
</evidence>
<organism evidence="3 4">
    <name type="scientific">Papaver somniferum</name>
    <name type="common">Opium poppy</name>
    <dbReference type="NCBI Taxonomy" id="3469"/>
    <lineage>
        <taxon>Eukaryota</taxon>
        <taxon>Viridiplantae</taxon>
        <taxon>Streptophyta</taxon>
        <taxon>Embryophyta</taxon>
        <taxon>Tracheophyta</taxon>
        <taxon>Spermatophyta</taxon>
        <taxon>Magnoliopsida</taxon>
        <taxon>Ranunculales</taxon>
        <taxon>Papaveraceae</taxon>
        <taxon>Papaveroideae</taxon>
        <taxon>Papaver</taxon>
    </lineage>
</organism>
<evidence type="ECO:0000256" key="2">
    <source>
        <dbReference type="SAM" id="MobiDB-lite"/>
    </source>
</evidence>
<evidence type="ECO:0000256" key="1">
    <source>
        <dbReference type="SAM" id="Coils"/>
    </source>
</evidence>
<protein>
    <submittedName>
        <fullName evidence="3">Uncharacterized protein</fullName>
    </submittedName>
</protein>
<reference evidence="3 4" key="1">
    <citation type="journal article" date="2018" name="Science">
        <title>The opium poppy genome and morphinan production.</title>
        <authorList>
            <person name="Guo L."/>
            <person name="Winzer T."/>
            <person name="Yang X."/>
            <person name="Li Y."/>
            <person name="Ning Z."/>
            <person name="He Z."/>
            <person name="Teodor R."/>
            <person name="Lu Y."/>
            <person name="Bowser T.A."/>
            <person name="Graham I.A."/>
            <person name="Ye K."/>
        </authorList>
    </citation>
    <scope>NUCLEOTIDE SEQUENCE [LARGE SCALE GENOMIC DNA]</scope>
    <source>
        <strain evidence="4">cv. HN1</strain>
        <tissue evidence="3">Leaves</tissue>
    </source>
</reference>